<organism evidence="2 3">
    <name type="scientific">Levilinea saccharolytica</name>
    <dbReference type="NCBI Taxonomy" id="229921"/>
    <lineage>
        <taxon>Bacteria</taxon>
        <taxon>Bacillati</taxon>
        <taxon>Chloroflexota</taxon>
        <taxon>Anaerolineae</taxon>
        <taxon>Anaerolineales</taxon>
        <taxon>Anaerolineaceae</taxon>
        <taxon>Levilinea</taxon>
    </lineage>
</organism>
<evidence type="ECO:0000313" key="3">
    <source>
        <dbReference type="Proteomes" id="UP000050501"/>
    </source>
</evidence>
<protein>
    <recommendedName>
        <fullName evidence="4">Transmembrane protein</fullName>
    </recommendedName>
</protein>
<name>A0A0P6XXK2_9CHLR</name>
<reference evidence="2 3" key="1">
    <citation type="submission" date="2015-07" db="EMBL/GenBank/DDBJ databases">
        <title>Genome sequence of Levilinea saccharolytica DSM 16555.</title>
        <authorList>
            <person name="Hemp J."/>
            <person name="Ward L.M."/>
            <person name="Pace L.A."/>
            <person name="Fischer W.W."/>
        </authorList>
    </citation>
    <scope>NUCLEOTIDE SEQUENCE [LARGE SCALE GENOMIC DNA]</scope>
    <source>
        <strain evidence="2 3">KIBI-1</strain>
    </source>
</reference>
<dbReference type="RefSeq" id="WP_075071135.1">
    <property type="nucleotide sequence ID" value="NZ_LGCM01000039.1"/>
</dbReference>
<accession>A0A0P6XXK2</accession>
<keyword evidence="1" id="KW-1133">Transmembrane helix</keyword>
<feature type="transmembrane region" description="Helical" evidence="1">
    <location>
        <begin position="61"/>
        <end position="80"/>
    </location>
</feature>
<dbReference type="AlphaFoldDB" id="A0A0P6XXK2"/>
<feature type="transmembrane region" description="Helical" evidence="1">
    <location>
        <begin position="278"/>
        <end position="298"/>
    </location>
</feature>
<comment type="caution">
    <text evidence="2">The sequence shown here is derived from an EMBL/GenBank/DDBJ whole genome shotgun (WGS) entry which is preliminary data.</text>
</comment>
<feature type="transmembrane region" description="Helical" evidence="1">
    <location>
        <begin position="310"/>
        <end position="335"/>
    </location>
</feature>
<dbReference type="Pfam" id="PF19528">
    <property type="entry name" value="DUF6056"/>
    <property type="match status" value="1"/>
</dbReference>
<feature type="transmembrane region" description="Helical" evidence="1">
    <location>
        <begin position="215"/>
        <end position="236"/>
    </location>
</feature>
<gene>
    <name evidence="2" type="ORF">ADN01_11035</name>
</gene>
<feature type="transmembrane region" description="Helical" evidence="1">
    <location>
        <begin position="192"/>
        <end position="208"/>
    </location>
</feature>
<feature type="transmembrane region" description="Helical" evidence="1">
    <location>
        <begin position="144"/>
        <end position="163"/>
    </location>
</feature>
<evidence type="ECO:0000256" key="1">
    <source>
        <dbReference type="SAM" id="Phobius"/>
    </source>
</evidence>
<sequence>MQKKVVLGAALVAVLAALACFAYLSTFTRMHADDYCIAADVTHLDPAAYFLKWYTHWTGRFSYIIFTGLLTALGAGFAAWLPTLTLGVWLVGLSWALAPLARWVKWDHPRLCAWIAAGLILLVLYAATPNLFQSAFWEIGLINYSFPLVGFTWAGGVLVRLGLGQIQPKPAAAWVGGLSLLSGGFTEAFSSVQVAFYVLLLVGAAVWGRGRARRALLSAAWAGLLGGGLALGIILASPGNAVRRGALPEPPGLIRLVTFSIRNAAYIMGKYFLWTPGWAALSVGVPLAAGWAFGAGHAQGARGGRLSWRLPWVQAAGVMLTAAFGLMVAACAPVVYSLNAYPDDRVIFLPLFFWIAALTASSAWVGNSLRQMRFLSRWSVHPHSAQAAAGLALAGLMLAAGVTAWRTAQAAPEYRQYAQDWDRRDAELRALSQSGVEEITVVGLPSRFGVADLQESPDHWVNRCMAEYYRIPRLRGR</sequence>
<keyword evidence="1" id="KW-0472">Membrane</keyword>
<evidence type="ECO:0008006" key="4">
    <source>
        <dbReference type="Google" id="ProtNLM"/>
    </source>
</evidence>
<feature type="transmembrane region" description="Helical" evidence="1">
    <location>
        <begin position="347"/>
        <end position="366"/>
    </location>
</feature>
<dbReference type="PROSITE" id="PS51257">
    <property type="entry name" value="PROKAR_LIPOPROTEIN"/>
    <property type="match status" value="1"/>
</dbReference>
<feature type="transmembrane region" description="Helical" evidence="1">
    <location>
        <begin position="86"/>
        <end position="104"/>
    </location>
</feature>
<evidence type="ECO:0000313" key="2">
    <source>
        <dbReference type="EMBL" id="KPL80668.1"/>
    </source>
</evidence>
<dbReference type="InterPro" id="IPR045691">
    <property type="entry name" value="DUF6056"/>
</dbReference>
<keyword evidence="1" id="KW-0812">Transmembrane</keyword>
<dbReference type="Proteomes" id="UP000050501">
    <property type="component" value="Unassembled WGS sequence"/>
</dbReference>
<proteinExistence type="predicted"/>
<dbReference type="STRING" id="229921.ADN01_11035"/>
<feature type="transmembrane region" description="Helical" evidence="1">
    <location>
        <begin position="111"/>
        <end position="132"/>
    </location>
</feature>
<feature type="transmembrane region" description="Helical" evidence="1">
    <location>
        <begin position="6"/>
        <end position="24"/>
    </location>
</feature>
<keyword evidence="3" id="KW-1185">Reference proteome</keyword>
<dbReference type="EMBL" id="LGCM01000039">
    <property type="protein sequence ID" value="KPL80668.1"/>
    <property type="molecule type" value="Genomic_DNA"/>
</dbReference>